<name>A0A5N6PSZ0_9ASTR</name>
<evidence type="ECO:0000259" key="2">
    <source>
        <dbReference type="Pfam" id="PF14381"/>
    </source>
</evidence>
<evidence type="ECO:0000256" key="1">
    <source>
        <dbReference type="ARBA" id="ARBA00022737"/>
    </source>
</evidence>
<keyword evidence="4" id="KW-1185">Reference proteome</keyword>
<dbReference type="EMBL" id="SZYD01000003">
    <property type="protein sequence ID" value="KAD6796305.1"/>
    <property type="molecule type" value="Genomic_DNA"/>
</dbReference>
<dbReference type="PANTHER" id="PTHR46618:SF1">
    <property type="entry name" value="ARMADILLO REPEAT-CONTAINING PROTEIN 3"/>
    <property type="match status" value="1"/>
</dbReference>
<organism evidence="3 4">
    <name type="scientific">Mikania micrantha</name>
    <name type="common">bitter vine</name>
    <dbReference type="NCBI Taxonomy" id="192012"/>
    <lineage>
        <taxon>Eukaryota</taxon>
        <taxon>Viridiplantae</taxon>
        <taxon>Streptophyta</taxon>
        <taxon>Embryophyta</taxon>
        <taxon>Tracheophyta</taxon>
        <taxon>Spermatophyta</taxon>
        <taxon>Magnoliopsida</taxon>
        <taxon>eudicotyledons</taxon>
        <taxon>Gunneridae</taxon>
        <taxon>Pentapetalae</taxon>
        <taxon>asterids</taxon>
        <taxon>campanulids</taxon>
        <taxon>Asterales</taxon>
        <taxon>Asteraceae</taxon>
        <taxon>Asteroideae</taxon>
        <taxon>Heliantheae alliance</taxon>
        <taxon>Eupatorieae</taxon>
        <taxon>Mikania</taxon>
    </lineage>
</organism>
<gene>
    <name evidence="3" type="ORF">E3N88_07201</name>
</gene>
<sequence length="502" mass="55997">MRSLLRFIKSTTRKKLLNHVKKKNTKKQLSDLVSWLGEEKGAGGSGWGHVRFSQLGGDDNNTCHDVENGDLKDVIRDHDDHQTAHQGNTGFDGGRGDDSRWSLVRNWCKNFYLQLNLAKLLTRQAAIREGPSPGQDDGYDVVSCDAESTSYRLWVNGTLSYTDKVSDGFYNILGMDPYMWMMCNNYVEGTRMPSLSELRAVEPTSSSLEVIVVNRYKDSQLRDLEDIAEELSFLAENALMLAEKLAKLVASSMGGSFSIEQGDLLVQRESISKRIKELQSNILVPIGSLSAGLCRHRAILFKKLADYVGLPCRIARGCKYCVEDHRSTCLVRIEDNKFTRECVVDLVGKPGEFYNPDSSINGDILFSVTSSYIKDVHKIYVGNASMSEVKTMPVPTGNTSRTDVEVKNEGKNRGNFSKTTPRRLTIEPSLAMDWLEIDWDDLHIKERIGAGFAYEVTGLVILLLGCVNRNQEIIGIVWVIGCVGGNLCGSDLRGTREEDLRG</sequence>
<feature type="domain" description="EDR1/CTR1/ARMC3-like peptidase-like" evidence="2">
    <location>
        <begin position="146"/>
        <end position="352"/>
    </location>
</feature>
<protein>
    <recommendedName>
        <fullName evidence="2">EDR1/CTR1/ARMC3-like peptidase-like domain-containing protein</fullName>
    </recommendedName>
</protein>
<comment type="caution">
    <text evidence="3">The sequence shown here is derived from an EMBL/GenBank/DDBJ whole genome shotgun (WGS) entry which is preliminary data.</text>
</comment>
<dbReference type="OrthoDB" id="339325at2759"/>
<reference evidence="3 4" key="1">
    <citation type="submission" date="2019-05" db="EMBL/GenBank/DDBJ databases">
        <title>Mikania micrantha, genome provides insights into the molecular mechanism of rapid growth.</title>
        <authorList>
            <person name="Liu B."/>
        </authorList>
    </citation>
    <scope>NUCLEOTIDE SEQUENCE [LARGE SCALE GENOMIC DNA]</scope>
    <source>
        <strain evidence="3">NLD-2019</strain>
        <tissue evidence="3">Leaf</tissue>
    </source>
</reference>
<proteinExistence type="predicted"/>
<dbReference type="PANTHER" id="PTHR46618">
    <property type="entry name" value="ARMADILLO REPEAT-CONTAINING PROTEIN 3"/>
    <property type="match status" value="1"/>
</dbReference>
<evidence type="ECO:0000313" key="4">
    <source>
        <dbReference type="Proteomes" id="UP000326396"/>
    </source>
</evidence>
<dbReference type="AlphaFoldDB" id="A0A5N6PSZ0"/>
<accession>A0A5N6PSZ0</accession>
<dbReference type="InterPro" id="IPR055164">
    <property type="entry name" value="EDR1/CTR1/ARMC3-like_pept-like"/>
</dbReference>
<keyword evidence="1" id="KW-0677">Repeat</keyword>
<dbReference type="InterPro" id="IPR052441">
    <property type="entry name" value="Armadillo-Ser/Thr_Kinase"/>
</dbReference>
<dbReference type="Proteomes" id="UP000326396">
    <property type="component" value="Linkage Group LG11"/>
</dbReference>
<evidence type="ECO:0000313" key="3">
    <source>
        <dbReference type="EMBL" id="KAD6796305.1"/>
    </source>
</evidence>
<dbReference type="Pfam" id="PF14381">
    <property type="entry name" value="EDR1_CTR1_ARMC3_pept"/>
    <property type="match status" value="1"/>
</dbReference>